<proteinExistence type="predicted"/>
<name>D9R4I1_LACSW</name>
<protein>
    <submittedName>
        <fullName evidence="1">Gp37Gp68 family protein</fullName>
    </submittedName>
</protein>
<evidence type="ECO:0000313" key="1">
    <source>
        <dbReference type="EMBL" id="ADL05051.1"/>
    </source>
</evidence>
<dbReference type="EMBL" id="CP002109">
    <property type="protein sequence ID" value="ADL05051.1"/>
    <property type="molecule type" value="Genomic_DNA"/>
</dbReference>
<accession>D9R4I1</accession>
<keyword evidence="2" id="KW-1185">Reference proteome</keyword>
<dbReference type="Proteomes" id="UP000001662">
    <property type="component" value="Chromosome"/>
</dbReference>
<dbReference type="PaxDb" id="610130-Closa_2482"/>
<dbReference type="eggNOG" id="COG4422">
    <property type="taxonomic scope" value="Bacteria"/>
</dbReference>
<reference evidence="1" key="1">
    <citation type="submission" date="2010-07" db="EMBL/GenBank/DDBJ databases">
        <title>Complete sequence of Clostridium saccharolyticum WM1.</title>
        <authorList>
            <consortium name="US DOE Joint Genome Institute"/>
            <person name="Lucas S."/>
            <person name="Copeland A."/>
            <person name="Lapidus A."/>
            <person name="Cheng J.-F."/>
            <person name="Bruce D."/>
            <person name="Goodwin L."/>
            <person name="Pitluck S."/>
            <person name="Chertkov O."/>
            <person name="Detter J.C."/>
            <person name="Han C."/>
            <person name="Tapia R."/>
            <person name="Land M."/>
            <person name="Hauser L."/>
            <person name="Chang Y.-J."/>
            <person name="Jeffries C."/>
            <person name="Kyrpides N."/>
            <person name="Ivanova N."/>
            <person name="Mikhailova N."/>
            <person name="Mouttaki H."/>
            <person name="Lin L."/>
            <person name="Zhou J."/>
            <person name="Hemme C.L."/>
            <person name="Woyke T."/>
        </authorList>
    </citation>
    <scope>NUCLEOTIDE SEQUENCE [LARGE SCALE GENOMIC DNA]</scope>
    <source>
        <strain evidence="1">WM1</strain>
    </source>
</reference>
<dbReference type="RefSeq" id="WP_013273137.1">
    <property type="nucleotide sequence ID" value="NC_014376.1"/>
</dbReference>
<dbReference type="HOGENOM" id="CLU_054184_2_0_9"/>
<gene>
    <name evidence="1" type="ordered locus">Closa_2482</name>
</gene>
<dbReference type="AlphaFoldDB" id="D9R4I1"/>
<evidence type="ECO:0000313" key="2">
    <source>
        <dbReference type="Proteomes" id="UP000001662"/>
    </source>
</evidence>
<dbReference type="Pfam" id="PF07505">
    <property type="entry name" value="DUF5131"/>
    <property type="match status" value="1"/>
</dbReference>
<dbReference type="KEGG" id="csh:Closa_2482"/>
<dbReference type="OrthoDB" id="9787478at2"/>
<organism evidence="1 2">
    <name type="scientific">Lacrimispora saccharolytica (strain ATCC 35040 / DSM 2544 / NRCC 2533 / WM1)</name>
    <name type="common">Clostridium saccharolyticum</name>
    <dbReference type="NCBI Taxonomy" id="610130"/>
    <lineage>
        <taxon>Bacteria</taxon>
        <taxon>Bacillati</taxon>
        <taxon>Bacillota</taxon>
        <taxon>Clostridia</taxon>
        <taxon>Lachnospirales</taxon>
        <taxon>Lachnospiraceae</taxon>
        <taxon>Lacrimispora</taxon>
    </lineage>
</organism>
<dbReference type="InterPro" id="IPR011101">
    <property type="entry name" value="DUF5131"/>
</dbReference>
<sequence>MAVWNPWRGCRRCSEGCKFCYIHKGDRKRGINTEEIIKSDKFEAPVAKNKKGEYKMKSGQTVYLCFSSDFLIEEADEWRNECWAMMHQRPDLHFVFLTKRIDRFLQCIPKNWGEGYDHVTVGCTIENQDRADYRLPIFSQLPIKHKNIICQPLIEDIHLENYLEGIQLVVVGGESDYHARPLHYDWVLSLREQCMEKGVRFQFRQCGTHFIKDGKEFTLKTRDLCSQARKAGIDC</sequence>